<evidence type="ECO:0000313" key="1">
    <source>
        <dbReference type="EMBL" id="MDC0677707.1"/>
    </source>
</evidence>
<dbReference type="Proteomes" id="UP001217485">
    <property type="component" value="Unassembled WGS sequence"/>
</dbReference>
<evidence type="ECO:0008006" key="3">
    <source>
        <dbReference type="Google" id="ProtNLM"/>
    </source>
</evidence>
<dbReference type="RefSeq" id="WP_272094461.1">
    <property type="nucleotide sequence ID" value="NZ_JAQNDK010000001.1"/>
</dbReference>
<accession>A0ABT5BXN3</accession>
<sequence>MTSDRLAPAPKLVWQDDHFTVLFDASLRVVWTVRSSRPFASLEEIEAVMGELIRVLDRLGRSHHALFIDVRAVPGRNDPSFEATMKRFRPHWLRGFRRVGVLVQSVIGALQIQRLARDDGIERLITSDEDALLRYLTQEG</sequence>
<name>A0ABT5BXN3_9BACT</name>
<dbReference type="EMBL" id="JAQNDK010000001">
    <property type="protein sequence ID" value="MDC0677707.1"/>
    <property type="molecule type" value="Genomic_DNA"/>
</dbReference>
<comment type="caution">
    <text evidence="1">The sequence shown here is derived from an EMBL/GenBank/DDBJ whole genome shotgun (WGS) entry which is preliminary data.</text>
</comment>
<protein>
    <recommendedName>
        <fullName evidence="3">STAS/SEC14 domain-containing protein</fullName>
    </recommendedName>
</protein>
<gene>
    <name evidence="1" type="ORF">POL72_08120</name>
</gene>
<proteinExistence type="predicted"/>
<keyword evidence="2" id="KW-1185">Reference proteome</keyword>
<evidence type="ECO:0000313" key="2">
    <source>
        <dbReference type="Proteomes" id="UP001217485"/>
    </source>
</evidence>
<organism evidence="1 2">
    <name type="scientific">Sorangium atrum</name>
    <dbReference type="NCBI Taxonomy" id="2995308"/>
    <lineage>
        <taxon>Bacteria</taxon>
        <taxon>Pseudomonadati</taxon>
        <taxon>Myxococcota</taxon>
        <taxon>Polyangia</taxon>
        <taxon>Polyangiales</taxon>
        <taxon>Polyangiaceae</taxon>
        <taxon>Sorangium</taxon>
    </lineage>
</organism>
<reference evidence="1 2" key="1">
    <citation type="submission" date="2023-01" db="EMBL/GenBank/DDBJ databases">
        <title>Minimal conservation of predation-associated metabolite biosynthetic gene clusters underscores biosynthetic potential of Myxococcota including descriptions for ten novel species: Archangium lansinium sp. nov., Myxococcus landrumus sp. nov., Nannocystis bai.</title>
        <authorList>
            <person name="Ahearne A."/>
            <person name="Stevens C."/>
            <person name="Dowd S."/>
        </authorList>
    </citation>
    <scope>NUCLEOTIDE SEQUENCE [LARGE SCALE GENOMIC DNA]</scope>
    <source>
        <strain evidence="1 2">WIWO2</strain>
    </source>
</reference>